<accession>A0AA39IAZ8</accession>
<comment type="similarity">
    <text evidence="2">Belongs to the rad17/RAD24 family.</text>
</comment>
<dbReference type="GO" id="GO:0000077">
    <property type="term" value="P:DNA damage checkpoint signaling"/>
    <property type="evidence" value="ECO:0007669"/>
    <property type="project" value="TreeGrafter"/>
</dbReference>
<dbReference type="GO" id="GO:0003682">
    <property type="term" value="F:chromatin binding"/>
    <property type="evidence" value="ECO:0007669"/>
    <property type="project" value="TreeGrafter"/>
</dbReference>
<evidence type="ECO:0000256" key="1">
    <source>
        <dbReference type="ARBA" id="ARBA00004123"/>
    </source>
</evidence>
<evidence type="ECO:0000256" key="2">
    <source>
        <dbReference type="ARBA" id="ARBA00006168"/>
    </source>
</evidence>
<dbReference type="Gene3D" id="3.40.50.300">
    <property type="entry name" value="P-loop containing nucleotide triphosphate hydrolases"/>
    <property type="match status" value="1"/>
</dbReference>
<comment type="subcellular location">
    <subcellularLocation>
        <location evidence="1">Nucleus</location>
    </subcellularLocation>
</comment>
<name>A0AA39IAZ8_9BILA</name>
<dbReference type="Proteomes" id="UP001175271">
    <property type="component" value="Unassembled WGS sequence"/>
</dbReference>
<evidence type="ECO:0000256" key="7">
    <source>
        <dbReference type="ARBA" id="ARBA00023306"/>
    </source>
</evidence>
<dbReference type="GO" id="GO:0005524">
    <property type="term" value="F:ATP binding"/>
    <property type="evidence" value="ECO:0007669"/>
    <property type="project" value="UniProtKB-KW"/>
</dbReference>
<dbReference type="SUPFAM" id="SSF52540">
    <property type="entry name" value="P-loop containing nucleoside triphosphate hydrolases"/>
    <property type="match status" value="1"/>
</dbReference>
<dbReference type="AlphaFoldDB" id="A0AA39IAZ8"/>
<evidence type="ECO:0000313" key="8">
    <source>
        <dbReference type="EMBL" id="KAK0421105.1"/>
    </source>
</evidence>
<gene>
    <name evidence="8" type="ORF">QR680_015062</name>
</gene>
<dbReference type="GO" id="GO:0006281">
    <property type="term" value="P:DNA repair"/>
    <property type="evidence" value="ECO:0007669"/>
    <property type="project" value="InterPro"/>
</dbReference>
<dbReference type="Pfam" id="PF03215">
    <property type="entry name" value="Rad17"/>
    <property type="match status" value="1"/>
</dbReference>
<organism evidence="8 9">
    <name type="scientific">Steinernema hermaphroditum</name>
    <dbReference type="NCBI Taxonomy" id="289476"/>
    <lineage>
        <taxon>Eukaryota</taxon>
        <taxon>Metazoa</taxon>
        <taxon>Ecdysozoa</taxon>
        <taxon>Nematoda</taxon>
        <taxon>Chromadorea</taxon>
        <taxon>Rhabditida</taxon>
        <taxon>Tylenchina</taxon>
        <taxon>Panagrolaimomorpha</taxon>
        <taxon>Strongyloidoidea</taxon>
        <taxon>Steinernematidae</taxon>
        <taxon>Steinernema</taxon>
    </lineage>
</organism>
<evidence type="ECO:0000313" key="9">
    <source>
        <dbReference type="Proteomes" id="UP001175271"/>
    </source>
</evidence>
<dbReference type="GO" id="GO:0005634">
    <property type="term" value="C:nucleus"/>
    <property type="evidence" value="ECO:0007669"/>
    <property type="project" value="UniProtKB-SubCell"/>
</dbReference>
<sequence>MDKFLLKTKSKPVILGKRPSSFSSQKPAKRTMARAQSFEAPSRKLLFPDPFEKCEPTKVLELAVQKTRVKQVQDWLENWIANGGNPYLILMGPPGCGKSTTVKIVCKSLGISVTEYESTEEYFVNDERLIRETDETSFLHFLRSMKYRDVTKKGKGKKVRRVLIIDEFPPAILERPELLHSAVAETSRNVPKHATCAVVFILTFGAGMSWGANSNRLFPANIRAELNLKCIEFQRITDKMMKTALAEAKKKIMLNIGPDEMETLVEQSNGDVRRAIHQALLWFPDNSSLWTAEDLPPQAEFITDLHVIGRILHAKHNAPTDEQRRKGIRPEPIYTAAMLTEKHPTVPLEFVRVLIANVTEANYRNEVKRMVSLKREELRFGKEKALLNFHNGRFLFPGLIRSQQHMTETVCVLKEEFKKNPKQFDRLQQAFLSSFPETIDIMKQRIEGRIYNANGADTEEDEEEYEIDDDFSD</sequence>
<keyword evidence="7" id="KW-0131">Cell cycle</keyword>
<keyword evidence="4" id="KW-0227">DNA damage</keyword>
<evidence type="ECO:0000256" key="4">
    <source>
        <dbReference type="ARBA" id="ARBA00022763"/>
    </source>
</evidence>
<evidence type="ECO:0000256" key="5">
    <source>
        <dbReference type="ARBA" id="ARBA00022840"/>
    </source>
</evidence>
<keyword evidence="5" id="KW-0067">ATP-binding</keyword>
<dbReference type="GO" id="GO:0033314">
    <property type="term" value="P:mitotic DNA replication checkpoint signaling"/>
    <property type="evidence" value="ECO:0007669"/>
    <property type="project" value="TreeGrafter"/>
</dbReference>
<keyword evidence="6" id="KW-0539">Nucleus</keyword>
<keyword evidence="3" id="KW-0547">Nucleotide-binding</keyword>
<keyword evidence="9" id="KW-1185">Reference proteome</keyword>
<dbReference type="InterPro" id="IPR004582">
    <property type="entry name" value="Checkpoint_prot_Rad17_Rad24"/>
</dbReference>
<reference evidence="8" key="1">
    <citation type="submission" date="2023-06" db="EMBL/GenBank/DDBJ databases">
        <title>Genomic analysis of the entomopathogenic nematode Steinernema hermaphroditum.</title>
        <authorList>
            <person name="Schwarz E.M."/>
            <person name="Heppert J.K."/>
            <person name="Baniya A."/>
            <person name="Schwartz H.T."/>
            <person name="Tan C.-H."/>
            <person name="Antoshechkin I."/>
            <person name="Sternberg P.W."/>
            <person name="Goodrich-Blair H."/>
            <person name="Dillman A.R."/>
        </authorList>
    </citation>
    <scope>NUCLEOTIDE SEQUENCE</scope>
    <source>
        <strain evidence="8">PS9179</strain>
        <tissue evidence="8">Whole animal</tissue>
    </source>
</reference>
<evidence type="ECO:0000256" key="3">
    <source>
        <dbReference type="ARBA" id="ARBA00022741"/>
    </source>
</evidence>
<dbReference type="PANTHER" id="PTHR12172">
    <property type="entry name" value="CELL CYCLE CHECKPOINT PROTEIN RAD17"/>
    <property type="match status" value="1"/>
</dbReference>
<evidence type="ECO:0008006" key="10">
    <source>
        <dbReference type="Google" id="ProtNLM"/>
    </source>
</evidence>
<evidence type="ECO:0000256" key="6">
    <source>
        <dbReference type="ARBA" id="ARBA00023242"/>
    </source>
</evidence>
<dbReference type="EMBL" id="JAUCMV010000002">
    <property type="protein sequence ID" value="KAK0421105.1"/>
    <property type="molecule type" value="Genomic_DNA"/>
</dbReference>
<dbReference type="PANTHER" id="PTHR12172:SF0">
    <property type="entry name" value="CELL CYCLE CHECKPOINT PROTEIN RAD17"/>
    <property type="match status" value="1"/>
</dbReference>
<comment type="caution">
    <text evidence="8">The sequence shown here is derived from an EMBL/GenBank/DDBJ whole genome shotgun (WGS) entry which is preliminary data.</text>
</comment>
<dbReference type="InterPro" id="IPR027417">
    <property type="entry name" value="P-loop_NTPase"/>
</dbReference>
<proteinExistence type="inferred from homology"/>
<protein>
    <recommendedName>
        <fullName evidence="10">AAA+ ATPase domain-containing protein</fullName>
    </recommendedName>
</protein>
<dbReference type="GO" id="GO:0003689">
    <property type="term" value="F:DNA clamp loader activity"/>
    <property type="evidence" value="ECO:0007669"/>
    <property type="project" value="TreeGrafter"/>
</dbReference>